<organism evidence="1 2">
    <name type="scientific">Roseomonas genomospecies 6</name>
    <dbReference type="NCBI Taxonomy" id="214106"/>
    <lineage>
        <taxon>Bacteria</taxon>
        <taxon>Pseudomonadati</taxon>
        <taxon>Pseudomonadota</taxon>
        <taxon>Alphaproteobacteria</taxon>
        <taxon>Acetobacterales</taxon>
        <taxon>Roseomonadaceae</taxon>
        <taxon>Roseomonas</taxon>
    </lineage>
</organism>
<name>A0A9W7KNP7_9PROT</name>
<dbReference type="EMBL" id="QOKW01000036">
    <property type="protein sequence ID" value="KAA0676388.1"/>
    <property type="molecule type" value="Genomic_DNA"/>
</dbReference>
<dbReference type="GO" id="GO:0005737">
    <property type="term" value="C:cytoplasm"/>
    <property type="evidence" value="ECO:0007669"/>
    <property type="project" value="InterPro"/>
</dbReference>
<dbReference type="GO" id="GO:0009117">
    <property type="term" value="P:nucleotide metabolic process"/>
    <property type="evidence" value="ECO:0007669"/>
    <property type="project" value="InterPro"/>
</dbReference>
<reference evidence="1 2" key="1">
    <citation type="submission" date="2018-07" db="EMBL/GenBank/DDBJ databases">
        <title>Genome sequence of Azospirillum sp. ATCC 49961.</title>
        <authorList>
            <person name="Sant'Anna F.H."/>
            <person name="Baldani J.I."/>
            <person name="Zilli J.E."/>
            <person name="Reis V.M."/>
            <person name="Hartmann A."/>
            <person name="Cruz L."/>
            <person name="de Souza E.M."/>
            <person name="de Oliveira Pedrosa F."/>
            <person name="Passaglia L.M.P."/>
        </authorList>
    </citation>
    <scope>NUCLEOTIDE SEQUENCE [LARGE SCALE GENOMIC DNA]</scope>
    <source>
        <strain evidence="1 2">ATCC 49961</strain>
    </source>
</reference>
<evidence type="ECO:0000313" key="1">
    <source>
        <dbReference type="EMBL" id="KAA0676388.1"/>
    </source>
</evidence>
<dbReference type="AlphaFoldDB" id="A0A9W7KNP7"/>
<comment type="caution">
    <text evidence="1">The sequence shown here is derived from an EMBL/GenBank/DDBJ whole genome shotgun (WGS) entry which is preliminary data.</text>
</comment>
<dbReference type="GO" id="GO:0000166">
    <property type="term" value="F:nucleotide binding"/>
    <property type="evidence" value="ECO:0007669"/>
    <property type="project" value="InterPro"/>
</dbReference>
<proteinExistence type="predicted"/>
<dbReference type="PANTHER" id="PTHR31367">
    <property type="entry name" value="CYTOSOLIC 5'-NUCLEOTIDASE 1 FAMILY MEMBER"/>
    <property type="match status" value="1"/>
</dbReference>
<evidence type="ECO:0000313" key="2">
    <source>
        <dbReference type="Proteomes" id="UP000480854"/>
    </source>
</evidence>
<dbReference type="Pfam" id="PF06189">
    <property type="entry name" value="5-nucleotidase"/>
    <property type="match status" value="1"/>
</dbReference>
<dbReference type="GO" id="GO:0000287">
    <property type="term" value="F:magnesium ion binding"/>
    <property type="evidence" value="ECO:0007669"/>
    <property type="project" value="InterPro"/>
</dbReference>
<dbReference type="OrthoDB" id="9778569at2"/>
<dbReference type="Proteomes" id="UP000480854">
    <property type="component" value="Unassembled WGS sequence"/>
</dbReference>
<dbReference type="PANTHER" id="PTHR31367:SF5">
    <property type="entry name" value="CYTOSOLIC 5'-NUCLEOTIDASE 1A"/>
    <property type="match status" value="1"/>
</dbReference>
<dbReference type="GO" id="GO:0008253">
    <property type="term" value="F:5'-nucleotidase activity"/>
    <property type="evidence" value="ECO:0007669"/>
    <property type="project" value="InterPro"/>
</dbReference>
<dbReference type="InterPro" id="IPR010394">
    <property type="entry name" value="5-nucleotidase"/>
</dbReference>
<keyword evidence="2" id="KW-1185">Reference proteome</keyword>
<protein>
    <submittedName>
        <fullName evidence="1">5'-nucleotidase</fullName>
    </submittedName>
</protein>
<sequence>MKHKGIVLVPDSPLIVGVSTRALFNLEEEHKVFVEQGVEAYAALQLERENIALKPGAAFEVVKRLLALNPEGGKRLVDVLLLSQNSPDLSLRAFHSAEHYQLGISRGSFTSGRSVAPFIAAWNIDLFLSNNDADVRDAVHAGTAAAKLGPAPLEQTEDPMDEVRVALDGDAVVFSPESDTIYKEKGLAGFLDHERQNAQVPMERGPFGNFLHKLAKLREQAKRPDGSSRVRIAIVTARNAPAHARVIHTFRAWGTPADEAHFVGSHEKAPILKALGAHIFFDDQEKHFLGAAAVVPAGLVPGPHAADSVVIPASA</sequence>
<gene>
    <name evidence="1" type="ORF">DS843_27445</name>
</gene>
<accession>A0A9W7KNP7</accession>